<name>A0ACC7S1Z5_DOLFA</name>
<evidence type="ECO:0000313" key="2">
    <source>
        <dbReference type="Proteomes" id="UP001517388"/>
    </source>
</evidence>
<sequence length="1668" mass="177279">MTEATIGSNSNELSLDVTVQKLTFSAQTDSSVSSAIEESTGLNALLNETGKIYLSVDGRGTFDSTGSVRVDKKPGATVRKAYLVGSGTNVIGTTASINSTSINWDRTESTTVFSYFSFHSYLSDVTSLVKPTIDAAADGIISIAVDEGNESASYEGLALAVLFDDPSQPADSSVILYFGGLRPTGATSTINFSSPVDTSLTLGATLGLGIGFSYAAGGQTSQVNVNGQPLTQVAGDYDDGQLGDGALFTVGGIGDSPDNPPPYSTDPATDDELYNLLPFINNGDTSLTLETVNPSNDDHIFFAHLTLNGISAVNIPSTITFSTTNYSVQEDGTPITQVTLTRSGGIIGEVSVTLTPSDGTATAGSDYDNNPITVTFGDGETTKTVAIAVIDDTIYEGDKTVNLTLSDPTGGAILGNQINSTLTIVENEPVPQSVYTFTYTYGNGDSYSGYGYAAQGTYTVDQVLDGYTNETGNPGYYTINSVDKTDIVNNNYVYVTSYTDGDTGYGSANYAYGNGYSGLGSESGYAYNSAWGGDYFSNSNEADLINQQYTFTYTYGNGDSYSGYGYAAQGTYTVGQVLDGYTNETGNPGYYTINSVDNTSLSLNNSNYVYVTSYTDGDTGYGTTNSISSWGYSGLGSESGYAYNSAGGGDYFSNSNEADLINQQYTFTYTYGNGDSYSGYGYAAQGTYTVGQVLDGYTNETGNPGYYTINSVDNAGTGNNNYVYVTSYTDGDTGYGTTNSISSWGYNGLGSEYGSAYNANYSGDTGFNSYYEADLPAVLQVRLNLLADNNGIAGEIISNDQVGLNRSFFVEIQVADLRGNAAGVNGLGLNLAWDGLILESIDTPFDPTNIITANFPLLQDGTLDNSSGLINNLSGGSLPAFELGQAIGVNQLERFALLRFQTENSTGTYYFTTTVDNAALADDNPYYSLDVETSQPIFIGSVYNQYNFTYNYGNGDSYTGYVYAVEGTYTAGQTIGGIANETGYTGQYTIDSIASTTLDSFYNGHVYVTSYTDGDTGFGAAGYLNIGAGYSGLGSEYGYAYDANGYSFDPYFSNSAEADILANQKYNFTYSYGNGDSYSGYGYAAVGTYTAGQTIGGIANETNLYPGGTGAVENNTLGYNWVGDSVYHLSYTFTNVSDALTLNFIGSGLQEITDESWGLDNVKVTAGGFNYSNDFESDSVTGWSSSTRSTTPVGSRNFLGEFGNDTVSLALNDVALNGSVTVEFDLFIINSWDGNGTFSAGPDKFTVNTSDGQTLLNTTFAKFPGQLQSYPGAGQSGQYTIDSVELGNTNTGYNNLVYVTSYTDGDTGYGETTNLWHDWQGVNGYSGLGSEYGYAYDANGYSSDSYFSQYYEADIQNQLFNYTYTYGNGDSYSGYGYAAAGTYTAGQVLDGYANETGNTGYYTIDSVSAGTTDSSYNNRVYVTSYTDGDTLYGETTNLYSYGGGSGLGSEYGYAYTADGYTYDSYFSQYYEADLVIPGLAITDNSGNANDSSIKFTTELSKFRKNFQDSDYVRPNYADTTKYFDITNTGSGVLVVSDIQINVSGVTVNLDLSGDKDLFLNAGSSQRVNLTYDPLVAKENFNVANGLVLFTNVPNWSQYEVALSGKSTFNSDINYDGKVNTGDLGSLNQARTNFNKGIFDGTADITGDGLINTLDASALTADIKLKLSV</sequence>
<comment type="caution">
    <text evidence="1">The sequence shown here is derived from an EMBL/GenBank/DDBJ whole genome shotgun (WGS) entry which is preliminary data.</text>
</comment>
<evidence type="ECO:0000313" key="1">
    <source>
        <dbReference type="EMBL" id="MTJ42475.1"/>
    </source>
</evidence>
<dbReference type="Proteomes" id="UP001517388">
    <property type="component" value="Unassembled WGS sequence"/>
</dbReference>
<keyword evidence="2" id="KW-1185">Reference proteome</keyword>
<protein>
    <submittedName>
        <fullName evidence="1">Uncharacterized protein</fullName>
    </submittedName>
</protein>
<dbReference type="EMBL" id="VILF01000001">
    <property type="protein sequence ID" value="MTJ42475.1"/>
    <property type="molecule type" value="Genomic_DNA"/>
</dbReference>
<gene>
    <name evidence="1" type="ORF">FJR39_04215</name>
</gene>
<organism evidence="1 2">
    <name type="scientific">Dolichospermum flos-aquae UHCC 0037</name>
    <dbReference type="NCBI Taxonomy" id="2590026"/>
    <lineage>
        <taxon>Bacteria</taxon>
        <taxon>Bacillati</taxon>
        <taxon>Cyanobacteriota</taxon>
        <taxon>Cyanophyceae</taxon>
        <taxon>Nostocales</taxon>
        <taxon>Aphanizomenonaceae</taxon>
        <taxon>Dolichospermum</taxon>
    </lineage>
</organism>
<proteinExistence type="predicted"/>
<accession>A0ACC7S1Z5</accession>
<reference evidence="2" key="1">
    <citation type="journal article" date="2020" name="Toxins">
        <title>Phylogenomic Analysis of Secondary Metabolism in the Toxic Cyanobacterial Genera Anabaena, Dolichospermum and Aphanizomenon.</title>
        <authorList>
            <person name="Oesterholm J."/>
            <person name="Popin R.V."/>
            <person name="Fewer D.P."/>
            <person name="Sivonen K."/>
        </authorList>
    </citation>
    <scope>NUCLEOTIDE SEQUENCE [LARGE SCALE GENOMIC DNA]</scope>
    <source>
        <strain evidence="2">UHCC 0037</strain>
    </source>
</reference>